<dbReference type="PANTHER" id="PTHR43396">
    <property type="entry name" value="FLAVOHEMOPROTEIN"/>
    <property type="match status" value="1"/>
</dbReference>
<evidence type="ECO:0000256" key="5">
    <source>
        <dbReference type="RuleBase" id="RU000356"/>
    </source>
</evidence>
<evidence type="ECO:0000256" key="2">
    <source>
        <dbReference type="ARBA" id="ARBA00022621"/>
    </source>
</evidence>
<dbReference type="SUPFAM" id="SSF46458">
    <property type="entry name" value="Globin-like"/>
    <property type="match status" value="1"/>
</dbReference>
<dbReference type="Gene3D" id="1.10.490.10">
    <property type="entry name" value="Globins"/>
    <property type="match status" value="1"/>
</dbReference>
<gene>
    <name evidence="7" type="ORF">ABOD76_05095</name>
</gene>
<evidence type="ECO:0000256" key="4">
    <source>
        <dbReference type="ARBA" id="ARBA00023004"/>
    </source>
</evidence>
<comment type="similarity">
    <text evidence="5">Belongs to the globin family.</text>
</comment>
<evidence type="ECO:0000256" key="1">
    <source>
        <dbReference type="ARBA" id="ARBA00022617"/>
    </source>
</evidence>
<dbReference type="AlphaFoldDB" id="A0AAU7U6I9"/>
<dbReference type="EMBL" id="CP158298">
    <property type="protein sequence ID" value="XBV84066.1"/>
    <property type="molecule type" value="Genomic_DNA"/>
</dbReference>
<dbReference type="InterPro" id="IPR000971">
    <property type="entry name" value="Globin"/>
</dbReference>
<keyword evidence="2 5" id="KW-0561">Oxygen transport</keyword>
<evidence type="ECO:0000313" key="7">
    <source>
        <dbReference type="EMBL" id="XBV84066.1"/>
    </source>
</evidence>
<dbReference type="GO" id="GO:0005344">
    <property type="term" value="F:oxygen carrier activity"/>
    <property type="evidence" value="ECO:0007669"/>
    <property type="project" value="UniProtKB-KW"/>
</dbReference>
<dbReference type="GO" id="GO:0046210">
    <property type="term" value="P:nitric oxide catabolic process"/>
    <property type="evidence" value="ECO:0007669"/>
    <property type="project" value="TreeGrafter"/>
</dbReference>
<organism evidence="7">
    <name type="scientific">Deinococcus sonorensis KR-87</name>
    <dbReference type="NCBI Taxonomy" id="694439"/>
    <lineage>
        <taxon>Bacteria</taxon>
        <taxon>Thermotogati</taxon>
        <taxon>Deinococcota</taxon>
        <taxon>Deinococci</taxon>
        <taxon>Deinococcales</taxon>
        <taxon>Deinococcaceae</taxon>
        <taxon>Deinococcus</taxon>
    </lineage>
</organism>
<dbReference type="InterPro" id="IPR009050">
    <property type="entry name" value="Globin-like_sf"/>
</dbReference>
<dbReference type="GO" id="GO:0008941">
    <property type="term" value="F:nitric oxide dioxygenase NAD(P)H activity"/>
    <property type="evidence" value="ECO:0007669"/>
    <property type="project" value="TreeGrafter"/>
</dbReference>
<dbReference type="KEGG" id="dsc:ABOD76_05095"/>
<accession>A0AAU7U6I9</accession>
<dbReference type="PANTHER" id="PTHR43396:SF3">
    <property type="entry name" value="FLAVOHEMOPROTEIN"/>
    <property type="match status" value="1"/>
</dbReference>
<dbReference type="InterPro" id="IPR012292">
    <property type="entry name" value="Globin/Proto"/>
</dbReference>
<dbReference type="GO" id="GO:0019825">
    <property type="term" value="F:oxygen binding"/>
    <property type="evidence" value="ECO:0007669"/>
    <property type="project" value="InterPro"/>
</dbReference>
<keyword evidence="7" id="KW-0614">Plasmid</keyword>
<dbReference type="GO" id="GO:0046872">
    <property type="term" value="F:metal ion binding"/>
    <property type="evidence" value="ECO:0007669"/>
    <property type="project" value="UniProtKB-KW"/>
</dbReference>
<dbReference type="GO" id="GO:0071949">
    <property type="term" value="F:FAD binding"/>
    <property type="evidence" value="ECO:0007669"/>
    <property type="project" value="TreeGrafter"/>
</dbReference>
<dbReference type="Pfam" id="PF00042">
    <property type="entry name" value="Globin"/>
    <property type="match status" value="1"/>
</dbReference>
<dbReference type="PROSITE" id="PS01033">
    <property type="entry name" value="GLOBIN"/>
    <property type="match status" value="1"/>
</dbReference>
<reference evidence="7" key="1">
    <citation type="submission" date="2024-06" db="EMBL/GenBank/DDBJ databases">
        <title>Draft Genome Sequence of Deinococcus sonorensis Type Strain KR-87, a Biofilm Producing Representative of the Genus Deinococcus.</title>
        <authorList>
            <person name="Boren L.S."/>
            <person name="Grosso R.A."/>
            <person name="Hugenberg-Cox A.N."/>
            <person name="Hill J.T.E."/>
            <person name="Albert C.M."/>
            <person name="Tuohy J.M."/>
        </authorList>
    </citation>
    <scope>NUCLEOTIDE SEQUENCE</scope>
    <source>
        <strain evidence="7">KR-87</strain>
        <plasmid evidence="7">pDson03</plasmid>
    </source>
</reference>
<keyword evidence="1 5" id="KW-0349">Heme</keyword>
<evidence type="ECO:0000259" key="6">
    <source>
        <dbReference type="PROSITE" id="PS01033"/>
    </source>
</evidence>
<name>A0AAU7U6I9_9DEIO</name>
<dbReference type="GO" id="GO:0071500">
    <property type="term" value="P:cellular response to nitrosative stress"/>
    <property type="evidence" value="ECO:0007669"/>
    <property type="project" value="TreeGrafter"/>
</dbReference>
<protein>
    <submittedName>
        <fullName evidence="7">Globin domain-containing protein</fullName>
    </submittedName>
</protein>
<geneLocation type="plasmid" evidence="7">
    <name>pDson03</name>
</geneLocation>
<dbReference type="GO" id="GO:0020037">
    <property type="term" value="F:heme binding"/>
    <property type="evidence" value="ECO:0007669"/>
    <property type="project" value="InterPro"/>
</dbReference>
<dbReference type="RefSeq" id="WP_350242060.1">
    <property type="nucleotide sequence ID" value="NZ_CP158298.1"/>
</dbReference>
<keyword evidence="4" id="KW-0408">Iron</keyword>
<keyword evidence="5" id="KW-0813">Transport</keyword>
<feature type="domain" description="Globin" evidence="6">
    <location>
        <begin position="6"/>
        <end position="140"/>
    </location>
</feature>
<keyword evidence="3" id="KW-0479">Metal-binding</keyword>
<evidence type="ECO:0000256" key="3">
    <source>
        <dbReference type="ARBA" id="ARBA00022723"/>
    </source>
</evidence>
<proteinExistence type="inferred from homology"/>
<sequence>MTPPLSLTDAQEGLVRTSLARLLRDPDEAARDFYDRLFAADPDARALFRGDLHAQGQKFIATLDVFAGDLSRFGTLRAAARRLGARHAGYGVRPGQYATVGDALLATLAARLGPDFTPEVREAWTLAYRLLAAEMRAGEPGGEP</sequence>